<name>A0A8J8P922_HALGN</name>
<feature type="compositionally biased region" description="Polar residues" evidence="1">
    <location>
        <begin position="298"/>
        <end position="310"/>
    </location>
</feature>
<dbReference type="Proteomes" id="UP000785679">
    <property type="component" value="Unassembled WGS sequence"/>
</dbReference>
<reference evidence="2" key="1">
    <citation type="submission" date="2019-06" db="EMBL/GenBank/DDBJ databases">
        <authorList>
            <person name="Zheng W."/>
        </authorList>
    </citation>
    <scope>NUCLEOTIDE SEQUENCE</scope>
    <source>
        <strain evidence="2">QDHG01</strain>
    </source>
</reference>
<comment type="caution">
    <text evidence="2">The sequence shown here is derived from an EMBL/GenBank/DDBJ whole genome shotgun (WGS) entry which is preliminary data.</text>
</comment>
<feature type="compositionally biased region" description="Basic and acidic residues" evidence="1">
    <location>
        <begin position="287"/>
        <end position="297"/>
    </location>
</feature>
<evidence type="ECO:0000256" key="1">
    <source>
        <dbReference type="SAM" id="MobiDB-lite"/>
    </source>
</evidence>
<protein>
    <submittedName>
        <fullName evidence="2">Uncharacterized protein</fullName>
    </submittedName>
</protein>
<sequence length="392" mass="45349">MFICIVLLQAIFFIYWLSCFLNEFKNTIRQKYPRIYLLVFTCCKEKKLQAERGVDEYKNKVVAPLIGKIDDMIQYFEDKKGIYQQDLVPVYDRELRAIVSKLEEFQDESEMMEKYHSGKDLYTKIEDLYLCNDRREQDKTDHNQSRNYQIDPNNGKLNSSIILKELNVDNSKHSLSKVKHSPTEGQMKTQQRTILKKKKTTVGIESSVVMVSSIHGSPNRKNDANFFNQKQDQSLSGFDATQLFSKDDSAFFGIQDRNKAQLFSAETNEQPLTQVYPLSPKKSIRAKRQELSKRPSDQRVSSHSVTSPILQSADYPRSPNRRVPLTPFRQLSLLQRGTALQPDDQLLQRFDDQLKMNALMIQITEDSEVVESAKSSELFEQIQGQISGLNMD</sequence>
<gene>
    <name evidence="2" type="ORF">FGO68_gene8851</name>
</gene>
<dbReference type="EMBL" id="RRYP01000088">
    <property type="protein sequence ID" value="TNV88030.1"/>
    <property type="molecule type" value="Genomic_DNA"/>
</dbReference>
<accession>A0A8J8P922</accession>
<proteinExistence type="predicted"/>
<evidence type="ECO:0000313" key="2">
    <source>
        <dbReference type="EMBL" id="TNV88030.1"/>
    </source>
</evidence>
<dbReference type="AlphaFoldDB" id="A0A8J8P922"/>
<keyword evidence="3" id="KW-1185">Reference proteome</keyword>
<feature type="region of interest" description="Disordered" evidence="1">
    <location>
        <begin position="137"/>
        <end position="156"/>
    </location>
</feature>
<feature type="region of interest" description="Disordered" evidence="1">
    <location>
        <begin position="278"/>
        <end position="322"/>
    </location>
</feature>
<organism evidence="2 3">
    <name type="scientific">Halteria grandinella</name>
    <dbReference type="NCBI Taxonomy" id="5974"/>
    <lineage>
        <taxon>Eukaryota</taxon>
        <taxon>Sar</taxon>
        <taxon>Alveolata</taxon>
        <taxon>Ciliophora</taxon>
        <taxon>Intramacronucleata</taxon>
        <taxon>Spirotrichea</taxon>
        <taxon>Stichotrichia</taxon>
        <taxon>Sporadotrichida</taxon>
        <taxon>Halteriidae</taxon>
        <taxon>Halteria</taxon>
    </lineage>
</organism>
<feature type="compositionally biased region" description="Polar residues" evidence="1">
    <location>
        <begin position="145"/>
        <end position="156"/>
    </location>
</feature>
<evidence type="ECO:0000313" key="3">
    <source>
        <dbReference type="Proteomes" id="UP000785679"/>
    </source>
</evidence>